<feature type="coiled-coil region" evidence="1">
    <location>
        <begin position="46"/>
        <end position="73"/>
    </location>
</feature>
<organism evidence="3 4">
    <name type="scientific">Mytilus edulis</name>
    <name type="common">Blue mussel</name>
    <dbReference type="NCBI Taxonomy" id="6550"/>
    <lineage>
        <taxon>Eukaryota</taxon>
        <taxon>Metazoa</taxon>
        <taxon>Spiralia</taxon>
        <taxon>Lophotrochozoa</taxon>
        <taxon>Mollusca</taxon>
        <taxon>Bivalvia</taxon>
        <taxon>Autobranchia</taxon>
        <taxon>Pteriomorphia</taxon>
        <taxon>Mytilida</taxon>
        <taxon>Mytiloidea</taxon>
        <taxon>Mytilidae</taxon>
        <taxon>Mytilinae</taxon>
        <taxon>Mytilus</taxon>
    </lineage>
</organism>
<dbReference type="OrthoDB" id="6175961at2759"/>
<evidence type="ECO:0000313" key="4">
    <source>
        <dbReference type="Proteomes" id="UP000683360"/>
    </source>
</evidence>
<comment type="caution">
    <text evidence="3">The sequence shown here is derived from an EMBL/GenBank/DDBJ whole genome shotgun (WGS) entry which is preliminary data.</text>
</comment>
<name>A0A8S3T8R7_MYTED</name>
<feature type="region of interest" description="Disordered" evidence="2">
    <location>
        <begin position="151"/>
        <end position="175"/>
    </location>
</feature>
<dbReference type="Proteomes" id="UP000683360">
    <property type="component" value="Unassembled WGS sequence"/>
</dbReference>
<keyword evidence="1" id="KW-0175">Coiled coil</keyword>
<dbReference type="EMBL" id="CAJPWZ010001850">
    <property type="protein sequence ID" value="CAG2225478.1"/>
    <property type="molecule type" value="Genomic_DNA"/>
</dbReference>
<reference evidence="3" key="1">
    <citation type="submission" date="2021-03" db="EMBL/GenBank/DDBJ databases">
        <authorList>
            <person name="Bekaert M."/>
        </authorList>
    </citation>
    <scope>NUCLEOTIDE SEQUENCE</scope>
</reference>
<gene>
    <name evidence="3" type="ORF">MEDL_38639</name>
</gene>
<keyword evidence="4" id="KW-1185">Reference proteome</keyword>
<accession>A0A8S3T8R7</accession>
<dbReference type="AlphaFoldDB" id="A0A8S3T8R7"/>
<evidence type="ECO:0000256" key="2">
    <source>
        <dbReference type="SAM" id="MobiDB-lite"/>
    </source>
</evidence>
<evidence type="ECO:0000313" key="3">
    <source>
        <dbReference type="EMBL" id="CAG2225478.1"/>
    </source>
</evidence>
<evidence type="ECO:0000256" key="1">
    <source>
        <dbReference type="SAM" id="Coils"/>
    </source>
</evidence>
<feature type="compositionally biased region" description="Low complexity" evidence="2">
    <location>
        <begin position="151"/>
        <end position="163"/>
    </location>
</feature>
<sequence>MCVLPFSGIRSTSFQNCLDVTFILRSELKSVKRHLQECKVTHRKDIIKLQDQLSEFKRKNTSLEKQIEDSAIQESKTAKQYSDEVSQLKSKLSDSENFVNIITGLNKQTQTWITEQEEKHKTEKDRLIWRHDELYKTIQILSDENYRLKSIQQQTNGQSSNNNKLFRGNRHYRRR</sequence>
<proteinExistence type="predicted"/>
<protein>
    <submittedName>
        <fullName evidence="3">Uncharacterized protein</fullName>
    </submittedName>
</protein>